<keyword evidence="5" id="KW-1185">Reference proteome</keyword>
<comment type="subcellular location">
    <subcellularLocation>
        <location evidence="1">Spore core</location>
    </subcellularLocation>
</comment>
<evidence type="ECO:0000256" key="1">
    <source>
        <dbReference type="ARBA" id="ARBA00004288"/>
    </source>
</evidence>
<gene>
    <name evidence="4" type="ORF">SAMN05444955_10996</name>
</gene>
<keyword evidence="3" id="KW-0749">Sporulation</keyword>
<accession>A0A1H8FVT9</accession>
<dbReference type="GO" id="GO:0030436">
    <property type="term" value="P:asexual sporulation"/>
    <property type="evidence" value="ECO:0007669"/>
    <property type="project" value="InterPro"/>
</dbReference>
<reference evidence="4 5" key="1">
    <citation type="submission" date="2016-10" db="EMBL/GenBank/DDBJ databases">
        <authorList>
            <person name="de Groot N.N."/>
        </authorList>
    </citation>
    <scope>NUCLEOTIDE SEQUENCE [LARGE SCALE GENOMIC DNA]</scope>
    <source>
        <strain evidence="4 5">DSM 46701</strain>
    </source>
</reference>
<evidence type="ECO:0000313" key="4">
    <source>
        <dbReference type="EMBL" id="SEN35665.1"/>
    </source>
</evidence>
<dbReference type="InterPro" id="IPR012610">
    <property type="entry name" value="SASP_SspH"/>
</dbReference>
<dbReference type="GO" id="GO:0042601">
    <property type="term" value="C:endospore-forming forespore"/>
    <property type="evidence" value="ECO:0007669"/>
    <property type="project" value="InterPro"/>
</dbReference>
<dbReference type="HAMAP" id="MF_00667">
    <property type="entry name" value="SspH"/>
    <property type="match status" value="1"/>
</dbReference>
<organism evidence="4 5">
    <name type="scientific">Lihuaxuella thermophila</name>
    <dbReference type="NCBI Taxonomy" id="1173111"/>
    <lineage>
        <taxon>Bacteria</taxon>
        <taxon>Bacillati</taxon>
        <taxon>Bacillota</taxon>
        <taxon>Bacilli</taxon>
        <taxon>Bacillales</taxon>
        <taxon>Thermoactinomycetaceae</taxon>
        <taxon>Lihuaxuella</taxon>
    </lineage>
</organism>
<dbReference type="GO" id="GO:0030435">
    <property type="term" value="P:sporulation resulting in formation of a cellular spore"/>
    <property type="evidence" value="ECO:0007669"/>
    <property type="project" value="UniProtKB-KW"/>
</dbReference>
<evidence type="ECO:0000256" key="3">
    <source>
        <dbReference type="ARBA" id="ARBA00022969"/>
    </source>
</evidence>
<evidence type="ECO:0000313" key="5">
    <source>
        <dbReference type="Proteomes" id="UP000199695"/>
    </source>
</evidence>
<dbReference type="STRING" id="1173111.SAMN05444955_10996"/>
<dbReference type="Pfam" id="PF08141">
    <property type="entry name" value="SspH"/>
    <property type="match status" value="1"/>
</dbReference>
<sequence>MDISRAKEILQSPERVEVKYRGVPVWIQYIDETAEKALVYPEGSPDEEKIVPVWDLDER</sequence>
<dbReference type="RefSeq" id="WP_089969305.1">
    <property type="nucleotide sequence ID" value="NZ_FOCQ01000009.1"/>
</dbReference>
<dbReference type="AlphaFoldDB" id="A0A1H8FVT9"/>
<dbReference type="Proteomes" id="UP000199695">
    <property type="component" value="Unassembled WGS sequence"/>
</dbReference>
<evidence type="ECO:0000256" key="2">
    <source>
        <dbReference type="ARBA" id="ARBA00006573"/>
    </source>
</evidence>
<protein>
    <submittedName>
        <fullName evidence="4">Small acid-soluble spore protein H (Minor)</fullName>
    </submittedName>
</protein>
<comment type="similarity">
    <text evidence="2">Belongs to the SspH family.</text>
</comment>
<dbReference type="NCBIfam" id="TIGR02861">
    <property type="entry name" value="SASP_H"/>
    <property type="match status" value="1"/>
</dbReference>
<dbReference type="OrthoDB" id="2721675at2"/>
<proteinExistence type="inferred from homology"/>
<name>A0A1H8FVT9_9BACL</name>
<dbReference type="EMBL" id="FOCQ01000009">
    <property type="protein sequence ID" value="SEN35665.1"/>
    <property type="molecule type" value="Genomic_DNA"/>
</dbReference>